<dbReference type="Gene3D" id="1.20.120.530">
    <property type="entry name" value="GntR ligand-binding domain-like"/>
    <property type="match status" value="1"/>
</dbReference>
<dbReference type="InterPro" id="IPR011711">
    <property type="entry name" value="GntR_C"/>
</dbReference>
<dbReference type="GO" id="GO:0003700">
    <property type="term" value="F:DNA-binding transcription factor activity"/>
    <property type="evidence" value="ECO:0007669"/>
    <property type="project" value="InterPro"/>
</dbReference>
<dbReference type="AlphaFoldDB" id="A0A7W4UQ65"/>
<evidence type="ECO:0000313" key="6">
    <source>
        <dbReference type="Proteomes" id="UP000545286"/>
    </source>
</evidence>
<evidence type="ECO:0000256" key="2">
    <source>
        <dbReference type="ARBA" id="ARBA00023125"/>
    </source>
</evidence>
<keyword evidence="3" id="KW-0804">Transcription</keyword>
<keyword evidence="1" id="KW-0805">Transcription regulation</keyword>
<dbReference type="Gene3D" id="1.10.10.10">
    <property type="entry name" value="Winged helix-like DNA-binding domain superfamily/Winged helix DNA-binding domain"/>
    <property type="match status" value="1"/>
</dbReference>
<protein>
    <submittedName>
        <fullName evidence="5">DNA-binding GntR family transcriptional regulator</fullName>
    </submittedName>
</protein>
<organism evidence="5 6">
    <name type="scientific">Pseudoclavibacter helvolus</name>
    <dbReference type="NCBI Taxonomy" id="255205"/>
    <lineage>
        <taxon>Bacteria</taxon>
        <taxon>Bacillati</taxon>
        <taxon>Actinomycetota</taxon>
        <taxon>Actinomycetes</taxon>
        <taxon>Micrococcales</taxon>
        <taxon>Microbacteriaceae</taxon>
        <taxon>Pseudoclavibacter</taxon>
    </lineage>
</organism>
<accession>A0A7W4UQ65</accession>
<dbReference type="InterPro" id="IPR036388">
    <property type="entry name" value="WH-like_DNA-bd_sf"/>
</dbReference>
<name>A0A7W4UQ65_9MICO</name>
<dbReference type="InterPro" id="IPR000524">
    <property type="entry name" value="Tscrpt_reg_HTH_GntR"/>
</dbReference>
<feature type="domain" description="HTH gntR-type" evidence="4">
    <location>
        <begin position="13"/>
        <end position="80"/>
    </location>
</feature>
<dbReference type="PANTHER" id="PTHR43537">
    <property type="entry name" value="TRANSCRIPTIONAL REGULATOR, GNTR FAMILY"/>
    <property type="match status" value="1"/>
</dbReference>
<evidence type="ECO:0000259" key="4">
    <source>
        <dbReference type="PROSITE" id="PS50949"/>
    </source>
</evidence>
<proteinExistence type="predicted"/>
<dbReference type="RefSeq" id="WP_183625774.1">
    <property type="nucleotide sequence ID" value="NZ_JBHMDF010000020.1"/>
</dbReference>
<evidence type="ECO:0000256" key="1">
    <source>
        <dbReference type="ARBA" id="ARBA00023015"/>
    </source>
</evidence>
<comment type="caution">
    <text evidence="5">The sequence shown here is derived from an EMBL/GenBank/DDBJ whole genome shotgun (WGS) entry which is preliminary data.</text>
</comment>
<dbReference type="PANTHER" id="PTHR43537:SF24">
    <property type="entry name" value="GLUCONATE OPERON TRANSCRIPTIONAL REPRESSOR"/>
    <property type="match status" value="1"/>
</dbReference>
<evidence type="ECO:0000256" key="3">
    <source>
        <dbReference type="ARBA" id="ARBA00023163"/>
    </source>
</evidence>
<dbReference type="SMART" id="SM00895">
    <property type="entry name" value="FCD"/>
    <property type="match status" value="1"/>
</dbReference>
<dbReference type="InterPro" id="IPR008920">
    <property type="entry name" value="TF_FadR/GntR_C"/>
</dbReference>
<evidence type="ECO:0000313" key="5">
    <source>
        <dbReference type="EMBL" id="MBB2958597.1"/>
    </source>
</evidence>
<keyword evidence="6" id="KW-1185">Reference proteome</keyword>
<dbReference type="EMBL" id="JACHWJ010000004">
    <property type="protein sequence ID" value="MBB2958597.1"/>
    <property type="molecule type" value="Genomic_DNA"/>
</dbReference>
<sequence length="221" mass="24355">MASVAESLDSLSLGKARLAYDYINERISDGTFAPGHRLVLGSIASQIGVSTVPVREAVRMLEAEGVVTFERNVGAQVAGLDPALYSHAMESLAVIEGYATASAAPHLTSDDLCQARHTNGEMEDALHDADSVRFMELNARFHHLIFRRSPNPHLVDLVERTWRRLGQLQHARLGFGANRAPEYIAEHEHLIHLIESGASASVIEKTVREHHQTTLRSYFGL</sequence>
<gene>
    <name evidence="5" type="ORF">FHX72_002743</name>
</gene>
<dbReference type="Pfam" id="PF00392">
    <property type="entry name" value="GntR"/>
    <property type="match status" value="1"/>
</dbReference>
<keyword evidence="2 5" id="KW-0238">DNA-binding</keyword>
<reference evidence="5 6" key="1">
    <citation type="submission" date="2020-08" db="EMBL/GenBank/DDBJ databases">
        <title>Sequencing the genomes of 1000 actinobacteria strains.</title>
        <authorList>
            <person name="Klenk H.-P."/>
        </authorList>
    </citation>
    <scope>NUCLEOTIDE SEQUENCE [LARGE SCALE GENOMIC DNA]</scope>
    <source>
        <strain evidence="5 6">DSM 20419</strain>
    </source>
</reference>
<dbReference type="GO" id="GO:0003677">
    <property type="term" value="F:DNA binding"/>
    <property type="evidence" value="ECO:0007669"/>
    <property type="project" value="UniProtKB-KW"/>
</dbReference>
<dbReference type="Proteomes" id="UP000545286">
    <property type="component" value="Unassembled WGS sequence"/>
</dbReference>
<dbReference type="SUPFAM" id="SSF48008">
    <property type="entry name" value="GntR ligand-binding domain-like"/>
    <property type="match status" value="1"/>
</dbReference>
<dbReference type="SMART" id="SM00345">
    <property type="entry name" value="HTH_GNTR"/>
    <property type="match status" value="1"/>
</dbReference>
<dbReference type="InterPro" id="IPR036390">
    <property type="entry name" value="WH_DNA-bd_sf"/>
</dbReference>
<dbReference type="CDD" id="cd07377">
    <property type="entry name" value="WHTH_GntR"/>
    <property type="match status" value="1"/>
</dbReference>
<dbReference type="Pfam" id="PF07729">
    <property type="entry name" value="FCD"/>
    <property type="match status" value="1"/>
</dbReference>
<dbReference type="SUPFAM" id="SSF46785">
    <property type="entry name" value="Winged helix' DNA-binding domain"/>
    <property type="match status" value="1"/>
</dbReference>
<dbReference type="PROSITE" id="PS50949">
    <property type="entry name" value="HTH_GNTR"/>
    <property type="match status" value="1"/>
</dbReference>